<accession>A0A3E3IP48</accession>
<protein>
    <submittedName>
        <fullName evidence="1">Uncharacterized protein</fullName>
    </submittedName>
</protein>
<evidence type="ECO:0000313" key="1">
    <source>
        <dbReference type="EMBL" id="RGE68826.1"/>
    </source>
</evidence>
<reference evidence="1 2" key="1">
    <citation type="submission" date="2018-08" db="EMBL/GenBank/DDBJ databases">
        <title>A genome reference for cultivated species of the human gut microbiota.</title>
        <authorList>
            <person name="Zou Y."/>
            <person name="Xue W."/>
            <person name="Luo G."/>
        </authorList>
    </citation>
    <scope>NUCLEOTIDE SEQUENCE [LARGE SCALE GENOMIC DNA]</scope>
    <source>
        <strain evidence="1 2">TF05-12AC</strain>
    </source>
</reference>
<name>A0A3E3IP48_9FIRM</name>
<dbReference type="Proteomes" id="UP000260828">
    <property type="component" value="Unassembled WGS sequence"/>
</dbReference>
<organism evidence="1 2">
    <name type="scientific">Anaerotruncus colihominis</name>
    <dbReference type="NCBI Taxonomy" id="169435"/>
    <lineage>
        <taxon>Bacteria</taxon>
        <taxon>Bacillati</taxon>
        <taxon>Bacillota</taxon>
        <taxon>Clostridia</taxon>
        <taxon>Eubacteriales</taxon>
        <taxon>Oscillospiraceae</taxon>
        <taxon>Anaerotruncus</taxon>
    </lineage>
</organism>
<evidence type="ECO:0000313" key="2">
    <source>
        <dbReference type="Proteomes" id="UP000260828"/>
    </source>
</evidence>
<proteinExistence type="predicted"/>
<sequence length="84" mass="9781">MCFYGQFEEAFRKISVYSASCSFEPAAVILLWNRYRRRPHSDDSPLSVWAGSDKCRFLCAYAVFYLFYRAHLPLLGLARLYLVG</sequence>
<comment type="caution">
    <text evidence="1">The sequence shown here is derived from an EMBL/GenBank/DDBJ whole genome shotgun (WGS) entry which is preliminary data.</text>
</comment>
<gene>
    <name evidence="1" type="ORF">DXC40_05915</name>
</gene>
<dbReference type="EMBL" id="QVME01000002">
    <property type="protein sequence ID" value="RGE68826.1"/>
    <property type="molecule type" value="Genomic_DNA"/>
</dbReference>
<dbReference type="AlphaFoldDB" id="A0A3E3IP48"/>